<dbReference type="Gene3D" id="1.10.287.110">
    <property type="entry name" value="DnaJ domain"/>
    <property type="match status" value="1"/>
</dbReference>
<dbReference type="Pfam" id="PF05207">
    <property type="entry name" value="Zn_ribbon_CSL"/>
    <property type="match status" value="1"/>
</dbReference>
<dbReference type="GO" id="GO:0017183">
    <property type="term" value="P:protein histidyl modification to diphthamide"/>
    <property type="evidence" value="ECO:0007669"/>
    <property type="project" value="InterPro"/>
</dbReference>
<organism evidence="14 15">
    <name type="scientific">Recurvomyces mirabilis</name>
    <dbReference type="NCBI Taxonomy" id="574656"/>
    <lineage>
        <taxon>Eukaryota</taxon>
        <taxon>Fungi</taxon>
        <taxon>Dikarya</taxon>
        <taxon>Ascomycota</taxon>
        <taxon>Pezizomycotina</taxon>
        <taxon>Dothideomycetes</taxon>
        <taxon>Dothideomycetidae</taxon>
        <taxon>Mycosphaerellales</taxon>
        <taxon>Teratosphaeriaceae</taxon>
        <taxon>Recurvomyces</taxon>
    </lineage>
</organism>
<evidence type="ECO:0000313" key="15">
    <source>
        <dbReference type="Proteomes" id="UP001274830"/>
    </source>
</evidence>
<dbReference type="SMART" id="SM00271">
    <property type="entry name" value="DnaJ"/>
    <property type="match status" value="1"/>
</dbReference>
<keyword evidence="9" id="KW-0862">Zinc</keyword>
<dbReference type="Pfam" id="PF00226">
    <property type="entry name" value="DnaJ"/>
    <property type="match status" value="1"/>
</dbReference>
<dbReference type="GO" id="GO:0005737">
    <property type="term" value="C:cytoplasm"/>
    <property type="evidence" value="ECO:0007669"/>
    <property type="project" value="UniProtKB-SubCell"/>
</dbReference>
<evidence type="ECO:0000256" key="10">
    <source>
        <dbReference type="ARBA" id="ARBA00023004"/>
    </source>
</evidence>
<gene>
    <name evidence="14" type="ORF">LTR78_002570</name>
</gene>
<dbReference type="Gene3D" id="3.10.660.10">
    <property type="entry name" value="DPH Zinc finger"/>
    <property type="match status" value="1"/>
</dbReference>
<evidence type="ECO:0000256" key="7">
    <source>
        <dbReference type="ARBA" id="ARBA00022490"/>
    </source>
</evidence>
<keyword evidence="15" id="KW-1185">Reference proteome</keyword>
<dbReference type="SUPFAM" id="SSF144217">
    <property type="entry name" value="CSL zinc finger"/>
    <property type="match status" value="1"/>
</dbReference>
<comment type="function">
    <text evidence="1">Required for the first step of diphthamide biosynthesis, the transfer of 3-amino-3-carboxypropyl from S-adenosyl-L-methionine to a histidine residue. Diphthamide is a post-translational modification of histidine which occurs in elongation factor 2.</text>
</comment>
<dbReference type="CDD" id="cd06257">
    <property type="entry name" value="DnaJ"/>
    <property type="match status" value="1"/>
</dbReference>
<dbReference type="GO" id="GO:0005634">
    <property type="term" value="C:nucleus"/>
    <property type="evidence" value="ECO:0007669"/>
    <property type="project" value="UniProtKB-SubCell"/>
</dbReference>
<evidence type="ECO:0000256" key="5">
    <source>
        <dbReference type="ARBA" id="ARBA00006169"/>
    </source>
</evidence>
<evidence type="ECO:0000259" key="13">
    <source>
        <dbReference type="PROSITE" id="PS51074"/>
    </source>
</evidence>
<evidence type="ECO:0000256" key="8">
    <source>
        <dbReference type="ARBA" id="ARBA00022723"/>
    </source>
</evidence>
<dbReference type="AlphaFoldDB" id="A0AAE0WUA4"/>
<evidence type="ECO:0000256" key="4">
    <source>
        <dbReference type="ARBA" id="ARBA00005156"/>
    </source>
</evidence>
<dbReference type="InterPro" id="IPR036671">
    <property type="entry name" value="DPH_MB_sf"/>
</dbReference>
<evidence type="ECO:0000313" key="14">
    <source>
        <dbReference type="EMBL" id="KAK3677720.1"/>
    </source>
</evidence>
<protein>
    <recommendedName>
        <fullName evidence="6">Diphthamide biosynthesis protein 4</fullName>
    </recommendedName>
</protein>
<dbReference type="InterPro" id="IPR036869">
    <property type="entry name" value="J_dom_sf"/>
</dbReference>
<evidence type="ECO:0000256" key="6">
    <source>
        <dbReference type="ARBA" id="ARBA00021797"/>
    </source>
</evidence>
<evidence type="ECO:0000256" key="11">
    <source>
        <dbReference type="ARBA" id="ARBA00023242"/>
    </source>
</evidence>
<dbReference type="InterPro" id="IPR044248">
    <property type="entry name" value="DPH3/4-like"/>
</dbReference>
<comment type="pathway">
    <text evidence="4">Protein modification; peptidyl-diphthamide biosynthesis.</text>
</comment>
<dbReference type="PANTHER" id="PTHR21454">
    <property type="entry name" value="DPH3 HOMOLOG-RELATED"/>
    <property type="match status" value="1"/>
</dbReference>
<reference evidence="14" key="1">
    <citation type="submission" date="2023-07" db="EMBL/GenBank/DDBJ databases">
        <title>Black Yeasts Isolated from many extreme environments.</title>
        <authorList>
            <person name="Coleine C."/>
            <person name="Stajich J.E."/>
            <person name="Selbmann L."/>
        </authorList>
    </citation>
    <scope>NUCLEOTIDE SEQUENCE</scope>
    <source>
        <strain evidence="14">CCFEE 5485</strain>
    </source>
</reference>
<evidence type="ECO:0000256" key="1">
    <source>
        <dbReference type="ARBA" id="ARBA00003474"/>
    </source>
</evidence>
<dbReference type="InterPro" id="IPR001623">
    <property type="entry name" value="DnaJ_domain"/>
</dbReference>
<feature type="domain" description="DPH-type MB" evidence="13">
    <location>
        <begin position="104"/>
        <end position="166"/>
    </location>
</feature>
<dbReference type="PANTHER" id="PTHR21454:SF46">
    <property type="entry name" value="DIPHTHAMIDE BIOSYNTHESIS PROTEIN 4"/>
    <property type="match status" value="1"/>
</dbReference>
<dbReference type="InterPro" id="IPR007872">
    <property type="entry name" value="DPH_MB_dom"/>
</dbReference>
<comment type="caution">
    <text evidence="14">The sequence shown here is derived from an EMBL/GenBank/DDBJ whole genome shotgun (WGS) entry which is preliminary data.</text>
</comment>
<dbReference type="PROSITE" id="PS50076">
    <property type="entry name" value="DNAJ_2"/>
    <property type="match status" value="1"/>
</dbReference>
<evidence type="ECO:0000256" key="3">
    <source>
        <dbReference type="ARBA" id="ARBA00004496"/>
    </source>
</evidence>
<dbReference type="PRINTS" id="PR00625">
    <property type="entry name" value="JDOMAIN"/>
</dbReference>
<feature type="domain" description="J" evidence="12">
    <location>
        <begin position="9"/>
        <end position="87"/>
    </location>
</feature>
<proteinExistence type="inferred from homology"/>
<keyword evidence="10" id="KW-0408">Iron</keyword>
<dbReference type="GO" id="GO:0046872">
    <property type="term" value="F:metal ion binding"/>
    <property type="evidence" value="ECO:0007669"/>
    <property type="project" value="UniProtKB-KW"/>
</dbReference>
<dbReference type="EMBL" id="JAUTXT010000006">
    <property type="protein sequence ID" value="KAK3677720.1"/>
    <property type="molecule type" value="Genomic_DNA"/>
</dbReference>
<evidence type="ECO:0000256" key="2">
    <source>
        <dbReference type="ARBA" id="ARBA00004123"/>
    </source>
</evidence>
<dbReference type="Proteomes" id="UP001274830">
    <property type="component" value="Unassembled WGS sequence"/>
</dbReference>
<keyword evidence="11" id="KW-0539">Nucleus</keyword>
<keyword evidence="8" id="KW-0479">Metal-binding</keyword>
<comment type="subcellular location">
    <subcellularLocation>
        <location evidence="3">Cytoplasm</location>
    </subcellularLocation>
    <subcellularLocation>
        <location evidence="2">Nucleus</location>
    </subcellularLocation>
</comment>
<name>A0AAE0WUA4_9PEZI</name>
<keyword evidence="7" id="KW-0963">Cytoplasm</keyword>
<dbReference type="SUPFAM" id="SSF46565">
    <property type="entry name" value="Chaperone J-domain"/>
    <property type="match status" value="1"/>
</dbReference>
<accession>A0AAE0WUA4</accession>
<evidence type="ECO:0000256" key="9">
    <source>
        <dbReference type="ARBA" id="ARBA00022833"/>
    </source>
</evidence>
<comment type="similarity">
    <text evidence="5">Belongs to the DPH4 family.</text>
</comment>
<evidence type="ECO:0000259" key="12">
    <source>
        <dbReference type="PROSITE" id="PS50076"/>
    </source>
</evidence>
<sequence length="171" mass="19345">MANEPRASDYYAILGLEQYRRAGELELEVIKRAYRQTLLKFHPDKSAPAQLVEMETEKADHLTVDEISLAYKTLSDPKLRAEYDQLIAEPVKATSTGERIHRTGLETVDLDTLDYDEELQAWTRACRCSDTLGFVVTETELELNIDVGELTVGCKGCSLWLRVLFSVEDDG</sequence>
<dbReference type="PROSITE" id="PS51074">
    <property type="entry name" value="DPH_MB"/>
    <property type="match status" value="1"/>
</dbReference>